<dbReference type="Proteomes" id="UP000727993">
    <property type="component" value="Unassembled WGS sequence"/>
</dbReference>
<organism evidence="3 4">
    <name type="scientific">Candidatus Neomicrothrix subdominans</name>
    <dbReference type="NCBI Taxonomy" id="2954438"/>
    <lineage>
        <taxon>Bacteria</taxon>
        <taxon>Bacillati</taxon>
        <taxon>Actinomycetota</taxon>
        <taxon>Acidimicrobiia</taxon>
        <taxon>Acidimicrobiales</taxon>
        <taxon>Microthrixaceae</taxon>
        <taxon>Candidatus Neomicrothrix</taxon>
    </lineage>
</organism>
<dbReference type="Pfam" id="PF01564">
    <property type="entry name" value="Spermine_synth"/>
    <property type="match status" value="1"/>
</dbReference>
<dbReference type="PANTHER" id="PTHR43317:SF1">
    <property type="entry name" value="THERMOSPERMINE SYNTHASE ACAULIS5"/>
    <property type="match status" value="1"/>
</dbReference>
<protein>
    <submittedName>
        <fullName evidence="3">Spermidine synthase</fullName>
    </submittedName>
</protein>
<dbReference type="Gene3D" id="3.40.50.150">
    <property type="entry name" value="Vaccinia Virus protein VP39"/>
    <property type="match status" value="1"/>
</dbReference>
<name>A0A936N986_9ACTN</name>
<feature type="transmembrane region" description="Helical" evidence="2">
    <location>
        <begin position="540"/>
        <end position="560"/>
    </location>
</feature>
<dbReference type="AlphaFoldDB" id="A0A936N986"/>
<evidence type="ECO:0000256" key="2">
    <source>
        <dbReference type="SAM" id="Phobius"/>
    </source>
</evidence>
<evidence type="ECO:0000256" key="1">
    <source>
        <dbReference type="ARBA" id="ARBA00023115"/>
    </source>
</evidence>
<dbReference type="PANTHER" id="PTHR43317">
    <property type="entry name" value="THERMOSPERMINE SYNTHASE ACAULIS5"/>
    <property type="match status" value="1"/>
</dbReference>
<dbReference type="CDD" id="cd02440">
    <property type="entry name" value="AdoMet_MTases"/>
    <property type="match status" value="1"/>
</dbReference>
<comment type="caution">
    <text evidence="3">The sequence shown here is derived from an EMBL/GenBank/DDBJ whole genome shotgun (WGS) entry which is preliminary data.</text>
</comment>
<keyword evidence="2" id="KW-0472">Membrane</keyword>
<feature type="transmembrane region" description="Helical" evidence="2">
    <location>
        <begin position="630"/>
        <end position="648"/>
    </location>
</feature>
<feature type="transmembrane region" description="Helical" evidence="2">
    <location>
        <begin position="482"/>
        <end position="502"/>
    </location>
</feature>
<gene>
    <name evidence="3" type="ORF">IPN02_03715</name>
</gene>
<feature type="transmembrane region" description="Helical" evidence="2">
    <location>
        <begin position="46"/>
        <end position="68"/>
    </location>
</feature>
<dbReference type="GO" id="GO:0006596">
    <property type="term" value="P:polyamine biosynthetic process"/>
    <property type="evidence" value="ECO:0007669"/>
    <property type="project" value="UniProtKB-KW"/>
</dbReference>
<feature type="transmembrane region" description="Helical" evidence="2">
    <location>
        <begin position="120"/>
        <end position="141"/>
    </location>
</feature>
<dbReference type="EMBL" id="JADJZA010000001">
    <property type="protein sequence ID" value="MBK9295982.1"/>
    <property type="molecule type" value="Genomic_DNA"/>
</dbReference>
<dbReference type="InterPro" id="IPR029063">
    <property type="entry name" value="SAM-dependent_MTases_sf"/>
</dbReference>
<keyword evidence="2" id="KW-1133">Transmembrane helix</keyword>
<feature type="transmembrane region" description="Helical" evidence="2">
    <location>
        <begin position="654"/>
        <end position="672"/>
    </location>
</feature>
<accession>A0A936N986</accession>
<evidence type="ECO:0000313" key="3">
    <source>
        <dbReference type="EMBL" id="MBK9295982.1"/>
    </source>
</evidence>
<feature type="transmembrane region" description="Helical" evidence="2">
    <location>
        <begin position="572"/>
        <end position="594"/>
    </location>
</feature>
<evidence type="ECO:0000313" key="4">
    <source>
        <dbReference type="Proteomes" id="UP000727993"/>
    </source>
</evidence>
<dbReference type="SUPFAM" id="SSF53335">
    <property type="entry name" value="S-adenosyl-L-methionine-dependent methyltransferases"/>
    <property type="match status" value="1"/>
</dbReference>
<feature type="transmembrane region" description="Helical" evidence="2">
    <location>
        <begin position="178"/>
        <end position="195"/>
    </location>
</feature>
<proteinExistence type="predicted"/>
<keyword evidence="2" id="KW-0812">Transmembrane</keyword>
<reference evidence="3 4" key="1">
    <citation type="submission" date="2020-10" db="EMBL/GenBank/DDBJ databases">
        <title>Connecting structure to function with the recovery of over 1000 high-quality activated sludge metagenome-assembled genomes encoding full-length rRNA genes using long-read sequencing.</title>
        <authorList>
            <person name="Singleton C.M."/>
            <person name="Petriglieri F."/>
            <person name="Kristensen J.M."/>
            <person name="Kirkegaard R.H."/>
            <person name="Michaelsen T.Y."/>
            <person name="Andersen M.H."/>
            <person name="Karst S.M."/>
            <person name="Dueholm M.S."/>
            <person name="Nielsen P.H."/>
            <person name="Albertsen M."/>
        </authorList>
    </citation>
    <scope>NUCLEOTIDE SEQUENCE [LARGE SCALE GENOMIC DNA]</scope>
    <source>
        <strain evidence="3">Lyne_18-Q3-R50-59_MAXAC.006</strain>
    </source>
</reference>
<feature type="transmembrane region" description="Helical" evidence="2">
    <location>
        <begin position="600"/>
        <end position="618"/>
    </location>
</feature>
<sequence length="690" mass="74753">MPRWTRQIPSLATSGRLSDRHRLIALSFLMLFVELALIRWSGSNIIYLSYFSNFVLLGSFLGIGLGFLRARKKVDLSGAAPVALALFVLLVAVFPVNISQDDPSVFFFSTLTPKGPPREVILAVVFFFSATVMALISEGVARTFGRFEALEAYKWDLVGSVAGILGFSILSFLRLSPVVWGVVTVIVVAALLVPQRPSLTQVGAGIALVVVLAVESFTAGNLWSPYYKVSYSETSENNQNLFISVNGVPHQAHLEGENAQGKAVYETAQPPKLDNVLIIGAGGGNDVALALQKGAKHIDAVEIDPVLYELGRDHHPDQPYSDPRVDVHIDDGRAFLERSTTEYDLILLALPDSITLISGQSSLRLESYLFTKEALATARDRLNDDGVFAMFNYYRNDWLIDRYGATLTDVYGHEPCFQELAPGLGEEDISLDAFIAAKNEASINCDAPAVASTWAASSDSVPEAATDDHPFPYLRTRTLPSLYVISLALILVVSLFAIRLTAGPLKPMLRFSDLFFMGVAFLLLETKNVVQFALLFGTTWFVNALVFAGVLMSVLVAVAVSQRVTFKRPELLYGALLVSLVVAWLLPGSALLSLPIIPRFLAAVVLAFFPIFTANLVFTQRFKDTGDSVTAFGANLLGAMFGGVLEYLALITGYRALLIIVALLYGAAFLTGRKYMAGGSASVGTSSVGT</sequence>
<feature type="transmembrane region" description="Helical" evidence="2">
    <location>
        <begin position="202"/>
        <end position="223"/>
    </location>
</feature>
<feature type="transmembrane region" description="Helical" evidence="2">
    <location>
        <begin position="21"/>
        <end position="40"/>
    </location>
</feature>
<keyword evidence="1" id="KW-0620">Polyamine biosynthesis</keyword>
<feature type="transmembrane region" description="Helical" evidence="2">
    <location>
        <begin position="80"/>
        <end position="100"/>
    </location>
</feature>